<proteinExistence type="inferred from homology"/>
<dbReference type="GO" id="GO:0006310">
    <property type="term" value="P:DNA recombination"/>
    <property type="evidence" value="ECO:0007669"/>
    <property type="project" value="UniProtKB-KW"/>
</dbReference>
<evidence type="ECO:0000256" key="4">
    <source>
        <dbReference type="ARBA" id="ARBA00023172"/>
    </source>
</evidence>
<keyword evidence="3 5" id="KW-0238">DNA-binding</keyword>
<dbReference type="RefSeq" id="WP_120173990.1">
    <property type="nucleotide sequence ID" value="NZ_AP018049.1"/>
</dbReference>
<dbReference type="Pfam" id="PF00589">
    <property type="entry name" value="Phage_integrase"/>
    <property type="match status" value="1"/>
</dbReference>
<evidence type="ECO:0000313" key="8">
    <source>
        <dbReference type="EMBL" id="BBA28806.1"/>
    </source>
</evidence>
<dbReference type="InterPro" id="IPR010998">
    <property type="entry name" value="Integrase_recombinase_N"/>
</dbReference>
<dbReference type="InterPro" id="IPR013762">
    <property type="entry name" value="Integrase-like_cat_sf"/>
</dbReference>
<evidence type="ECO:0000256" key="5">
    <source>
        <dbReference type="PROSITE-ProRule" id="PRU01248"/>
    </source>
</evidence>
<dbReference type="PROSITE" id="PS51900">
    <property type="entry name" value="CB"/>
    <property type="match status" value="1"/>
</dbReference>
<gene>
    <name evidence="8" type="primary">xerD</name>
    <name evidence="8" type="ORF">PMEL1_00714</name>
</gene>
<dbReference type="PROSITE" id="PS51898">
    <property type="entry name" value="TYR_RECOMBINASE"/>
    <property type="match status" value="1"/>
</dbReference>
<dbReference type="GO" id="GO:0003677">
    <property type="term" value="F:DNA binding"/>
    <property type="evidence" value="ECO:0007669"/>
    <property type="project" value="UniProtKB-UniRule"/>
</dbReference>
<evidence type="ECO:0000313" key="9">
    <source>
        <dbReference type="Proteomes" id="UP000267517"/>
    </source>
</evidence>
<protein>
    <submittedName>
        <fullName evidence="8">Tyrosine recombinase XerD</fullName>
    </submittedName>
</protein>
<evidence type="ECO:0000259" key="6">
    <source>
        <dbReference type="PROSITE" id="PS51898"/>
    </source>
</evidence>
<dbReference type="InterPro" id="IPR002104">
    <property type="entry name" value="Integrase_catalytic"/>
</dbReference>
<keyword evidence="4" id="KW-0233">DNA recombination</keyword>
<dbReference type="Gene3D" id="1.10.150.130">
    <property type="match status" value="1"/>
</dbReference>
<evidence type="ECO:0000256" key="2">
    <source>
        <dbReference type="ARBA" id="ARBA00022908"/>
    </source>
</evidence>
<dbReference type="SUPFAM" id="SSF56349">
    <property type="entry name" value="DNA breaking-rejoining enzymes"/>
    <property type="match status" value="1"/>
</dbReference>
<evidence type="ECO:0000256" key="3">
    <source>
        <dbReference type="ARBA" id="ARBA00023125"/>
    </source>
</evidence>
<dbReference type="EMBL" id="AP018049">
    <property type="protein sequence ID" value="BBA28806.1"/>
    <property type="molecule type" value="Genomic_DNA"/>
</dbReference>
<evidence type="ECO:0000256" key="1">
    <source>
        <dbReference type="ARBA" id="ARBA00008857"/>
    </source>
</evidence>
<keyword evidence="2" id="KW-0229">DNA integration</keyword>
<reference evidence="8 9" key="1">
    <citation type="submission" date="2017-05" db="EMBL/GenBank/DDBJ databases">
        <title>whole genome sequence of Prevotella melaninogenica GAI 07411.</title>
        <authorList>
            <person name="Kondo Y."/>
            <person name="Hoshino T."/>
        </authorList>
    </citation>
    <scope>NUCLEOTIDE SEQUENCE [LARGE SCALE GENOMIC DNA]</scope>
    <source>
        <strain evidence="8 9">GAI 07411</strain>
    </source>
</reference>
<dbReference type="OrthoDB" id="1074561at2"/>
<comment type="similarity">
    <text evidence="1">Belongs to the 'phage' integrase family.</text>
</comment>
<dbReference type="AlphaFoldDB" id="A0A250KGU4"/>
<dbReference type="InterPro" id="IPR011010">
    <property type="entry name" value="DNA_brk_join_enz"/>
</dbReference>
<dbReference type="PANTHER" id="PTHR30349:SF41">
    <property type="entry name" value="INTEGRASE_RECOMBINASE PROTEIN MJ0367-RELATED"/>
    <property type="match status" value="1"/>
</dbReference>
<dbReference type="GO" id="GO:0015074">
    <property type="term" value="P:DNA integration"/>
    <property type="evidence" value="ECO:0007669"/>
    <property type="project" value="UniProtKB-KW"/>
</dbReference>
<feature type="domain" description="Core-binding (CB)" evidence="7">
    <location>
        <begin position="126"/>
        <end position="213"/>
    </location>
</feature>
<accession>A0A250KGU4</accession>
<dbReference type="Gene3D" id="1.10.443.10">
    <property type="entry name" value="Intergrase catalytic core"/>
    <property type="match status" value="1"/>
</dbReference>
<name>A0A250KGU4_9BACT</name>
<sequence>MELSQLISVNFNLRKPKSTTPTPLYMVVYYVDDKGKSVQAKIPTRRKVLPALWDSKRQQPILTSVHIDLTTKQLQEQAELTAFVSNCRILVLSQNFTTFDELKENINLTDNDMSVTPQFIQSKKTPKATKMIEEVLTMWEQQGSLAKNTINTYRTDYKKWCEWLTTTNQTDSAKALSQVAFNSFKDWMLAQNESAQNINIKCSTIARIIKELVNGKGAKYGIKKVTFKNLATISKKVKCELLEEEIEALKQVETQTEKETFSCNVFLLQLATGQRISDVYTILKGEYTTQSDGNGNEFIIIINKKGTRGAKVKKSYIPMTKEVSDLLQVLQGSELLPKNGDALKDLINRNIKKIARRAGLTRITENGKPLCEEISTHYARHTAATQMARKGLTSEQIALQLGNSSEMVERVYTHPTDNDIIAKLQPQQAQAAPAQHVQAEQPAPTQQARTKIEATKNIGGYDVTLQAYGTSEIDNYFIKKELNSKLARLKELRSNVMSEGVFDYSLHYISKRNNILKVYNELIKKVLKKLQYPAQEIERKSSEELQNTLYLLRGDLDTYISKGQIKVLFSSTKDKTKEVDDLITKINVLCDILEA</sequence>
<dbReference type="InterPro" id="IPR044068">
    <property type="entry name" value="CB"/>
</dbReference>
<dbReference type="InterPro" id="IPR050090">
    <property type="entry name" value="Tyrosine_recombinase_XerCD"/>
</dbReference>
<dbReference type="Proteomes" id="UP000267517">
    <property type="component" value="Chromosome I"/>
</dbReference>
<feature type="domain" description="Tyr recombinase" evidence="6">
    <location>
        <begin position="236"/>
        <end position="425"/>
    </location>
</feature>
<evidence type="ECO:0000259" key="7">
    <source>
        <dbReference type="PROSITE" id="PS51900"/>
    </source>
</evidence>
<dbReference type="PANTHER" id="PTHR30349">
    <property type="entry name" value="PHAGE INTEGRASE-RELATED"/>
    <property type="match status" value="1"/>
</dbReference>
<organism evidence="8 9">
    <name type="scientific">Prevotella melaninogenica</name>
    <dbReference type="NCBI Taxonomy" id="28132"/>
    <lineage>
        <taxon>Bacteria</taxon>
        <taxon>Pseudomonadati</taxon>
        <taxon>Bacteroidota</taxon>
        <taxon>Bacteroidia</taxon>
        <taxon>Bacteroidales</taxon>
        <taxon>Prevotellaceae</taxon>
        <taxon>Prevotella</taxon>
    </lineage>
</organism>